<feature type="transmembrane region" description="Helical" evidence="11">
    <location>
        <begin position="20"/>
        <end position="38"/>
    </location>
</feature>
<dbReference type="Gene3D" id="3.30.420.270">
    <property type="match status" value="1"/>
</dbReference>
<evidence type="ECO:0000313" key="12">
    <source>
        <dbReference type="EMBL" id="GFM36444.1"/>
    </source>
</evidence>
<evidence type="ECO:0000256" key="9">
    <source>
        <dbReference type="ARBA" id="ARBA00023136"/>
    </source>
</evidence>
<evidence type="ECO:0000256" key="7">
    <source>
        <dbReference type="ARBA" id="ARBA00022927"/>
    </source>
</evidence>
<comment type="caution">
    <text evidence="12">The sequence shown here is derived from an EMBL/GenBank/DDBJ whole genome shotgun (WGS) entry which is preliminary data.</text>
</comment>
<keyword evidence="8 11" id="KW-1133">Transmembrane helix</keyword>
<dbReference type="PANTHER" id="PTHR30558">
    <property type="entry name" value="EXBD MEMBRANE COMPONENT OF PMF-DRIVEN MACROMOLECULE IMPORT SYSTEM"/>
    <property type="match status" value="1"/>
</dbReference>
<evidence type="ECO:0000256" key="4">
    <source>
        <dbReference type="ARBA" id="ARBA00022475"/>
    </source>
</evidence>
<proteinExistence type="inferred from homology"/>
<evidence type="ECO:0000256" key="1">
    <source>
        <dbReference type="ARBA" id="ARBA00004249"/>
    </source>
</evidence>
<name>A0A7J0BTY2_9BACT</name>
<organism evidence="12 13">
    <name type="scientific">Desulfovibrio psychrotolerans</name>
    <dbReference type="NCBI Taxonomy" id="415242"/>
    <lineage>
        <taxon>Bacteria</taxon>
        <taxon>Pseudomonadati</taxon>
        <taxon>Thermodesulfobacteriota</taxon>
        <taxon>Desulfovibrionia</taxon>
        <taxon>Desulfovibrionales</taxon>
        <taxon>Desulfovibrionaceae</taxon>
        <taxon>Desulfovibrio</taxon>
    </lineage>
</organism>
<evidence type="ECO:0000256" key="11">
    <source>
        <dbReference type="SAM" id="Phobius"/>
    </source>
</evidence>
<dbReference type="EMBL" id="BLVP01000006">
    <property type="protein sequence ID" value="GFM36444.1"/>
    <property type="molecule type" value="Genomic_DNA"/>
</dbReference>
<evidence type="ECO:0000256" key="2">
    <source>
        <dbReference type="ARBA" id="ARBA00005811"/>
    </source>
</evidence>
<gene>
    <name evidence="12" type="ORF">DSM19430T_11280</name>
</gene>
<comment type="subcellular location">
    <subcellularLocation>
        <location evidence="1">Cell inner membrane</location>
        <topology evidence="1">Single-pass type II membrane protein</topology>
    </subcellularLocation>
    <subcellularLocation>
        <location evidence="10">Cell membrane</location>
        <topology evidence="10">Single-pass type II membrane protein</topology>
    </subcellularLocation>
</comment>
<reference evidence="12 13" key="1">
    <citation type="submission" date="2020-05" db="EMBL/GenBank/DDBJ databases">
        <title>Draft genome sequence of Desulfovibrio psychrotolerans JS1T.</title>
        <authorList>
            <person name="Ueno A."/>
            <person name="Tamazawa S."/>
            <person name="Tamamura S."/>
            <person name="Murakami T."/>
            <person name="Kiyama T."/>
            <person name="Inomata H."/>
            <person name="Amano Y."/>
            <person name="Miyakawa K."/>
            <person name="Tamaki H."/>
            <person name="Naganuma T."/>
            <person name="Kaneko K."/>
        </authorList>
    </citation>
    <scope>NUCLEOTIDE SEQUENCE [LARGE SCALE GENOMIC DNA]</scope>
    <source>
        <strain evidence="12 13">JS1</strain>
    </source>
</reference>
<dbReference type="GO" id="GO:0005886">
    <property type="term" value="C:plasma membrane"/>
    <property type="evidence" value="ECO:0007669"/>
    <property type="project" value="UniProtKB-SubCell"/>
</dbReference>
<evidence type="ECO:0000256" key="3">
    <source>
        <dbReference type="ARBA" id="ARBA00022448"/>
    </source>
</evidence>
<protein>
    <submittedName>
        <fullName evidence="12">Protein TolR</fullName>
    </submittedName>
</protein>
<keyword evidence="9 11" id="KW-0472">Membrane</keyword>
<dbReference type="InterPro" id="IPR014168">
    <property type="entry name" value="Tol-Pal_TolR"/>
</dbReference>
<keyword evidence="7 10" id="KW-0653">Protein transport</keyword>
<keyword evidence="6 10" id="KW-0812">Transmembrane</keyword>
<evidence type="ECO:0000256" key="6">
    <source>
        <dbReference type="ARBA" id="ARBA00022692"/>
    </source>
</evidence>
<evidence type="ECO:0000256" key="10">
    <source>
        <dbReference type="RuleBase" id="RU003879"/>
    </source>
</evidence>
<dbReference type="RefSeq" id="WP_174409121.1">
    <property type="nucleotide sequence ID" value="NZ_BLVP01000006.1"/>
</dbReference>
<keyword evidence="5" id="KW-0997">Cell inner membrane</keyword>
<dbReference type="AlphaFoldDB" id="A0A7J0BTY2"/>
<dbReference type="Proteomes" id="UP000503820">
    <property type="component" value="Unassembled WGS sequence"/>
</dbReference>
<dbReference type="NCBIfam" id="TIGR02801">
    <property type="entry name" value="tolR"/>
    <property type="match status" value="1"/>
</dbReference>
<dbReference type="PANTHER" id="PTHR30558:SF12">
    <property type="entry name" value="BIOPOLYMER TRANSPORT PROTEIN EXBD"/>
    <property type="match status" value="1"/>
</dbReference>
<dbReference type="GO" id="GO:0022857">
    <property type="term" value="F:transmembrane transporter activity"/>
    <property type="evidence" value="ECO:0007669"/>
    <property type="project" value="InterPro"/>
</dbReference>
<evidence type="ECO:0000256" key="5">
    <source>
        <dbReference type="ARBA" id="ARBA00022519"/>
    </source>
</evidence>
<comment type="similarity">
    <text evidence="2 10">Belongs to the ExbD/TolR family.</text>
</comment>
<evidence type="ECO:0000256" key="8">
    <source>
        <dbReference type="ARBA" id="ARBA00022989"/>
    </source>
</evidence>
<keyword evidence="13" id="KW-1185">Reference proteome</keyword>
<dbReference type="Pfam" id="PF02472">
    <property type="entry name" value="ExbD"/>
    <property type="match status" value="1"/>
</dbReference>
<evidence type="ECO:0000313" key="13">
    <source>
        <dbReference type="Proteomes" id="UP000503820"/>
    </source>
</evidence>
<dbReference type="InterPro" id="IPR003400">
    <property type="entry name" value="ExbD"/>
</dbReference>
<accession>A0A7J0BTY2</accession>
<keyword evidence="3 10" id="KW-0813">Transport</keyword>
<dbReference type="GO" id="GO:0015031">
    <property type="term" value="P:protein transport"/>
    <property type="evidence" value="ECO:0007669"/>
    <property type="project" value="UniProtKB-KW"/>
</dbReference>
<keyword evidence="4" id="KW-1003">Cell membrane</keyword>
<sequence>MGVSMGSGKGFVSEINVTPFVDVMLVLLIIFMVTAPLMTQGLEVDLPQTQTVEVLPTDSDHLVLTIRRDGAMFLDEYALTLEDMEGHLQRMVKEQNKQLFLRADREVPYGVVVEVMGRIKGAGIVNLGIVAEQPDDEPTTKKK</sequence>